<dbReference type="Proteomes" id="UP001173802">
    <property type="component" value="Unassembled WGS sequence"/>
</dbReference>
<reference evidence="1 2" key="1">
    <citation type="journal article" date="2023" name="Microorganisms">
        <title>Isolation and Genomic Characteristics of Cat-Borne Campylobacter felis sp. nov. and Sheep-Borne Campylobacter ovis sp. nov.</title>
        <authorList>
            <person name="Wang H."/>
            <person name="Li Y."/>
            <person name="Gu Y."/>
            <person name="Zhou G."/>
            <person name="Chen X."/>
            <person name="Zhang X."/>
            <person name="Shao Z."/>
            <person name="Zhang J."/>
            <person name="Zhang M."/>
        </authorList>
    </citation>
    <scope>NUCLEOTIDE SEQUENCE [LARGE SCALE GENOMIC DNA]</scope>
    <source>
        <strain evidence="1 2">XJK30-2</strain>
    </source>
</reference>
<gene>
    <name evidence="1" type="ORF">NYG90_01710</name>
</gene>
<proteinExistence type="predicted"/>
<comment type="caution">
    <text evidence="1">The sequence shown here is derived from an EMBL/GenBank/DDBJ whole genome shotgun (WGS) entry which is preliminary data.</text>
</comment>
<name>A0ACC6FQN0_9HELI</name>
<evidence type="ECO:0000313" key="1">
    <source>
        <dbReference type="EMBL" id="MDL0081407.1"/>
    </source>
</evidence>
<sequence>MKMDCHADFQSARNDNKRAFVAVLSNEDSTFWAFSLSLRAVLLHRVANK</sequence>
<accession>A0ACC6FQN0</accession>
<organism evidence="1 2">
    <name type="scientific">Helicobacter zhangjianzhongii</name>
    <dbReference type="NCBI Taxonomy" id="2974574"/>
    <lineage>
        <taxon>Bacteria</taxon>
        <taxon>Pseudomonadati</taxon>
        <taxon>Campylobacterota</taxon>
        <taxon>Epsilonproteobacteria</taxon>
        <taxon>Campylobacterales</taxon>
        <taxon>Helicobacteraceae</taxon>
        <taxon>Helicobacter</taxon>
    </lineage>
</organism>
<protein>
    <submittedName>
        <fullName evidence="1">Uncharacterized protein</fullName>
    </submittedName>
</protein>
<dbReference type="EMBL" id="JANURN010000001">
    <property type="protein sequence ID" value="MDL0081407.1"/>
    <property type="molecule type" value="Genomic_DNA"/>
</dbReference>
<evidence type="ECO:0000313" key="2">
    <source>
        <dbReference type="Proteomes" id="UP001173802"/>
    </source>
</evidence>
<keyword evidence="2" id="KW-1185">Reference proteome</keyword>